<dbReference type="GO" id="GO:0006281">
    <property type="term" value="P:DNA repair"/>
    <property type="evidence" value="ECO:0007669"/>
    <property type="project" value="UniProtKB-KW"/>
</dbReference>
<keyword evidence="1" id="KW-0227">DNA damage</keyword>
<feature type="domain" description="DNA helicase Pif1-like DEAD-box helicase" evidence="2">
    <location>
        <begin position="10"/>
        <end position="191"/>
    </location>
</feature>
<dbReference type="HOGENOM" id="CLU_1099329_0_0_1"/>
<dbReference type="InterPro" id="IPR051055">
    <property type="entry name" value="PIF1_helicase"/>
</dbReference>
<proteinExistence type="inferred from homology"/>
<dbReference type="GO" id="GO:0006310">
    <property type="term" value="P:DNA recombination"/>
    <property type="evidence" value="ECO:0007669"/>
    <property type="project" value="UniProtKB-KW"/>
</dbReference>
<protein>
    <recommendedName>
        <fullName evidence="1">ATP-dependent DNA helicase</fullName>
        <ecNumber evidence="1">5.6.2.3</ecNumber>
    </recommendedName>
</protein>
<evidence type="ECO:0000256" key="1">
    <source>
        <dbReference type="RuleBase" id="RU363044"/>
    </source>
</evidence>
<dbReference type="FunCoup" id="G0N198">
    <property type="interactions" value="5"/>
</dbReference>
<dbReference type="GO" id="GO:0016887">
    <property type="term" value="F:ATP hydrolysis activity"/>
    <property type="evidence" value="ECO:0007669"/>
    <property type="project" value="RHEA"/>
</dbReference>
<name>G0N198_CAEBE</name>
<comment type="catalytic activity">
    <reaction evidence="1">
        <text>ATP + H2O = ADP + phosphate + H(+)</text>
        <dbReference type="Rhea" id="RHEA:13065"/>
        <dbReference type="ChEBI" id="CHEBI:15377"/>
        <dbReference type="ChEBI" id="CHEBI:15378"/>
        <dbReference type="ChEBI" id="CHEBI:30616"/>
        <dbReference type="ChEBI" id="CHEBI:43474"/>
        <dbReference type="ChEBI" id="CHEBI:456216"/>
        <dbReference type="EC" id="5.6.2.3"/>
    </reaction>
</comment>
<dbReference type="InterPro" id="IPR027417">
    <property type="entry name" value="P-loop_NTPase"/>
</dbReference>
<accession>G0N198</accession>
<dbReference type="EC" id="5.6.2.3" evidence="1"/>
<dbReference type="OMA" id="HVFICAP"/>
<reference evidence="4" key="1">
    <citation type="submission" date="2011-07" db="EMBL/GenBank/DDBJ databases">
        <authorList>
            <consortium name="Caenorhabditis brenneri Sequencing and Analysis Consortium"/>
            <person name="Wilson R.K."/>
        </authorList>
    </citation>
    <scope>NUCLEOTIDE SEQUENCE [LARGE SCALE GENOMIC DNA]</scope>
    <source>
        <strain evidence="4">PB2801</strain>
    </source>
</reference>
<dbReference type="eggNOG" id="KOG0987">
    <property type="taxonomic scope" value="Eukaryota"/>
</dbReference>
<dbReference type="Proteomes" id="UP000008068">
    <property type="component" value="Unassembled WGS sequence"/>
</dbReference>
<evidence type="ECO:0000259" key="2">
    <source>
        <dbReference type="Pfam" id="PF05970"/>
    </source>
</evidence>
<keyword evidence="1" id="KW-0347">Helicase</keyword>
<dbReference type="InterPro" id="IPR010285">
    <property type="entry name" value="DNA_helicase_pif1-like_DEAD"/>
</dbReference>
<keyword evidence="1" id="KW-0234">DNA repair</keyword>
<keyword evidence="4" id="KW-1185">Reference proteome</keyword>
<organism evidence="4">
    <name type="scientific">Caenorhabditis brenneri</name>
    <name type="common">Nematode worm</name>
    <dbReference type="NCBI Taxonomy" id="135651"/>
    <lineage>
        <taxon>Eukaryota</taxon>
        <taxon>Metazoa</taxon>
        <taxon>Ecdysozoa</taxon>
        <taxon>Nematoda</taxon>
        <taxon>Chromadorea</taxon>
        <taxon>Rhabditida</taxon>
        <taxon>Rhabditina</taxon>
        <taxon>Rhabditomorpha</taxon>
        <taxon>Rhabditoidea</taxon>
        <taxon>Rhabditidae</taxon>
        <taxon>Peloderinae</taxon>
        <taxon>Caenorhabditis</taxon>
    </lineage>
</organism>
<keyword evidence="1" id="KW-0233">DNA recombination</keyword>
<keyword evidence="1" id="KW-0547">Nucleotide-binding</keyword>
<dbReference type="PANTHER" id="PTHR47642">
    <property type="entry name" value="ATP-DEPENDENT DNA HELICASE"/>
    <property type="match status" value="1"/>
</dbReference>
<dbReference type="Pfam" id="PF05970">
    <property type="entry name" value="PIF1"/>
    <property type="match status" value="1"/>
</dbReference>
<comment type="cofactor">
    <cofactor evidence="1">
        <name>Mg(2+)</name>
        <dbReference type="ChEBI" id="CHEBI:18420"/>
    </cofactor>
</comment>
<dbReference type="OrthoDB" id="5986116at2759"/>
<dbReference type="GO" id="GO:0043139">
    <property type="term" value="F:5'-3' DNA helicase activity"/>
    <property type="evidence" value="ECO:0007669"/>
    <property type="project" value="UniProtKB-EC"/>
</dbReference>
<dbReference type="Gene3D" id="3.40.50.300">
    <property type="entry name" value="P-loop containing nucleotide triphosphate hydrolases"/>
    <property type="match status" value="1"/>
</dbReference>
<comment type="similarity">
    <text evidence="1">Belongs to the helicase family.</text>
</comment>
<sequence>MYVEVVDYDKLSKDQRGVFDKVIERINDNKVIRMFVSGTAGTGKSFLIRALIDALGSEHVFICAPTGLAAKLVNGKTIHSFFNMPIVVQVGECFLKLIIIDEISMCSASMLDKIEEKLSSTRPNNGPFGGYSVIMFGDLLQIPPVEAKWVFESKWWHLFEYAELLTNHRQHQDCEFADMLMRWRVGRLSSSDIKFLETRVIKSLKPLKTDKIADAFINIEKGNSMILVHTNWMADEINKKVGFFLFSIAKLFL</sequence>
<dbReference type="InParanoid" id="G0N198"/>
<evidence type="ECO:0000313" key="3">
    <source>
        <dbReference type="EMBL" id="EGT49870.1"/>
    </source>
</evidence>
<evidence type="ECO:0000313" key="4">
    <source>
        <dbReference type="Proteomes" id="UP000008068"/>
    </source>
</evidence>
<gene>
    <name evidence="3" type="ORF">CAEBREN_21960</name>
</gene>
<keyword evidence="1" id="KW-0067">ATP-binding</keyword>
<keyword evidence="1" id="KW-0378">Hydrolase</keyword>
<dbReference type="PANTHER" id="PTHR47642:SF6">
    <property type="entry name" value="ATP-DEPENDENT DNA HELICASE"/>
    <property type="match status" value="1"/>
</dbReference>
<dbReference type="SUPFAM" id="SSF52540">
    <property type="entry name" value="P-loop containing nucleoside triphosphate hydrolases"/>
    <property type="match status" value="1"/>
</dbReference>
<dbReference type="STRING" id="135651.G0N198"/>
<dbReference type="AlphaFoldDB" id="G0N198"/>
<dbReference type="GO" id="GO:0005524">
    <property type="term" value="F:ATP binding"/>
    <property type="evidence" value="ECO:0007669"/>
    <property type="project" value="UniProtKB-KW"/>
</dbReference>
<dbReference type="EMBL" id="GL379826">
    <property type="protein sequence ID" value="EGT49870.1"/>
    <property type="molecule type" value="Genomic_DNA"/>
</dbReference>
<dbReference type="GO" id="GO:0000723">
    <property type="term" value="P:telomere maintenance"/>
    <property type="evidence" value="ECO:0007669"/>
    <property type="project" value="InterPro"/>
</dbReference>